<dbReference type="InterPro" id="IPR039554">
    <property type="entry name" value="HigA2-like_HTH"/>
</dbReference>
<dbReference type="SUPFAM" id="SSF47413">
    <property type="entry name" value="lambda repressor-like DNA-binding domains"/>
    <property type="match status" value="1"/>
</dbReference>
<evidence type="ECO:0000259" key="1">
    <source>
        <dbReference type="PROSITE" id="PS50943"/>
    </source>
</evidence>
<dbReference type="InterPro" id="IPR010982">
    <property type="entry name" value="Lambda_DNA-bd_dom_sf"/>
</dbReference>
<gene>
    <name evidence="2" type="ORF">CCASEI_08165</name>
</gene>
<keyword evidence="3" id="KW-1185">Reference proteome</keyword>
<dbReference type="EMBL" id="CP004350">
    <property type="protein sequence ID" value="AHI20198.1"/>
    <property type="molecule type" value="Genomic_DNA"/>
</dbReference>
<organism evidence="2 3">
    <name type="scientific">Corynebacterium casei LMG S-19264</name>
    <dbReference type="NCBI Taxonomy" id="1285583"/>
    <lineage>
        <taxon>Bacteria</taxon>
        <taxon>Bacillati</taxon>
        <taxon>Actinomycetota</taxon>
        <taxon>Actinomycetes</taxon>
        <taxon>Mycobacteriales</taxon>
        <taxon>Corynebacteriaceae</taxon>
        <taxon>Corynebacterium</taxon>
    </lineage>
</organism>
<dbReference type="Gene3D" id="1.10.260.40">
    <property type="entry name" value="lambda repressor-like DNA-binding domains"/>
    <property type="match status" value="1"/>
</dbReference>
<evidence type="ECO:0000313" key="2">
    <source>
        <dbReference type="EMBL" id="AHI20198.1"/>
    </source>
</evidence>
<feature type="domain" description="HTH cro/C1-type" evidence="1">
    <location>
        <begin position="27"/>
        <end position="82"/>
    </location>
</feature>
<dbReference type="PROSITE" id="PS50943">
    <property type="entry name" value="HTH_CROC1"/>
    <property type="match status" value="1"/>
</dbReference>
<name>A0ABN4CF01_9CORY</name>
<reference evidence="3" key="1">
    <citation type="submission" date="2013-02" db="EMBL/GenBank/DDBJ databases">
        <title>The complete genome sequence of Corynebacterium casei LMG S-19264 (=DSM 44701).</title>
        <authorList>
            <person name="Ruckert C."/>
            <person name="Albersmeier A."/>
            <person name="Kalinowski J."/>
        </authorList>
    </citation>
    <scope>NUCLEOTIDE SEQUENCE [LARGE SCALE GENOMIC DNA]</scope>
    <source>
        <strain evidence="3">LMG S-19264</strain>
    </source>
</reference>
<dbReference type="Pfam" id="PF13744">
    <property type="entry name" value="HTH_37"/>
    <property type="match status" value="1"/>
</dbReference>
<accession>A0ABN4CF01</accession>
<evidence type="ECO:0000313" key="3">
    <source>
        <dbReference type="Proteomes" id="UP000019226"/>
    </source>
</evidence>
<sequence length="85" mass="9506">MNVWDDISDTIEEAENLKVRAKFMRAIRDEIKSRGWQQSDAVANLGLTQPRVSALMNGKISQFRLDALVNIGAKLGVHAEVVRRG</sequence>
<dbReference type="RefSeq" id="WP_025387647.1">
    <property type="nucleotide sequence ID" value="NZ_CP004350.1"/>
</dbReference>
<dbReference type="GeneID" id="82877771"/>
<protein>
    <recommendedName>
        <fullName evidence="1">HTH cro/C1-type domain-containing protein</fullName>
    </recommendedName>
</protein>
<dbReference type="InterPro" id="IPR001387">
    <property type="entry name" value="Cro/C1-type_HTH"/>
</dbReference>
<dbReference type="Proteomes" id="UP000019226">
    <property type="component" value="Chromosome"/>
</dbReference>
<proteinExistence type="predicted"/>